<dbReference type="InterPro" id="IPR025836">
    <property type="entry name" value="Zn_knuckle_CX2CX4HX4C"/>
</dbReference>
<dbReference type="PANTHER" id="PTHR31286">
    <property type="entry name" value="GLYCINE-RICH CELL WALL STRUCTURAL PROTEIN 1.8-LIKE"/>
    <property type="match status" value="1"/>
</dbReference>
<gene>
    <name evidence="4" type="ORF">CFP56_006316</name>
</gene>
<reference evidence="4 5" key="1">
    <citation type="journal article" date="2018" name="Sci. Data">
        <title>The draft genome sequence of cork oak.</title>
        <authorList>
            <person name="Ramos A.M."/>
            <person name="Usie A."/>
            <person name="Barbosa P."/>
            <person name="Barros P.M."/>
            <person name="Capote T."/>
            <person name="Chaves I."/>
            <person name="Simoes F."/>
            <person name="Abreu I."/>
            <person name="Carrasquinho I."/>
            <person name="Faro C."/>
            <person name="Guimaraes J.B."/>
            <person name="Mendonca D."/>
            <person name="Nobrega F."/>
            <person name="Rodrigues L."/>
            <person name="Saibo N.J.M."/>
            <person name="Varela M.C."/>
            <person name="Egas C."/>
            <person name="Matos J."/>
            <person name="Miguel C.M."/>
            <person name="Oliveira M.M."/>
            <person name="Ricardo C.P."/>
            <person name="Goncalves S."/>
        </authorList>
    </citation>
    <scope>NUCLEOTIDE SEQUENCE [LARGE SCALE GENOMIC DNA]</scope>
    <source>
        <strain evidence="5">cv. HL8</strain>
    </source>
</reference>
<comment type="caution">
    <text evidence="4">The sequence shown here is derived from an EMBL/GenBank/DDBJ whole genome shotgun (WGS) entry which is preliminary data.</text>
</comment>
<evidence type="ECO:0000313" key="5">
    <source>
        <dbReference type="Proteomes" id="UP000237347"/>
    </source>
</evidence>
<name>A0AAW0L9T8_QUESU</name>
<dbReference type="InterPro" id="IPR040256">
    <property type="entry name" value="At4g02000-like"/>
</dbReference>
<feature type="domain" description="Zinc knuckle CX2CX4HX4C" evidence="3">
    <location>
        <begin position="175"/>
        <end position="220"/>
    </location>
</feature>
<organism evidence="4 5">
    <name type="scientific">Quercus suber</name>
    <name type="common">Cork oak</name>
    <dbReference type="NCBI Taxonomy" id="58331"/>
    <lineage>
        <taxon>Eukaryota</taxon>
        <taxon>Viridiplantae</taxon>
        <taxon>Streptophyta</taxon>
        <taxon>Embryophyta</taxon>
        <taxon>Tracheophyta</taxon>
        <taxon>Spermatophyta</taxon>
        <taxon>Magnoliopsida</taxon>
        <taxon>eudicotyledons</taxon>
        <taxon>Gunneridae</taxon>
        <taxon>Pentapetalae</taxon>
        <taxon>rosids</taxon>
        <taxon>fabids</taxon>
        <taxon>Fagales</taxon>
        <taxon>Fagaceae</taxon>
        <taxon>Quercus</taxon>
    </lineage>
</organism>
<evidence type="ECO:0008006" key="6">
    <source>
        <dbReference type="Google" id="ProtNLM"/>
    </source>
</evidence>
<evidence type="ECO:0000259" key="3">
    <source>
        <dbReference type="Pfam" id="PF14392"/>
    </source>
</evidence>
<proteinExistence type="predicted"/>
<dbReference type="EMBL" id="PKMF04000137">
    <property type="protein sequence ID" value="KAK7847696.1"/>
    <property type="molecule type" value="Genomic_DNA"/>
</dbReference>
<evidence type="ECO:0000256" key="1">
    <source>
        <dbReference type="SAM" id="MobiDB-lite"/>
    </source>
</evidence>
<feature type="compositionally biased region" description="Basic and acidic residues" evidence="1">
    <location>
        <begin position="356"/>
        <end position="366"/>
    </location>
</feature>
<evidence type="ECO:0000259" key="2">
    <source>
        <dbReference type="Pfam" id="PF14111"/>
    </source>
</evidence>
<feature type="domain" description="DUF4283" evidence="2">
    <location>
        <begin position="34"/>
        <end position="112"/>
    </location>
</feature>
<dbReference type="InterPro" id="IPR025558">
    <property type="entry name" value="DUF4283"/>
</dbReference>
<dbReference type="Pfam" id="PF14392">
    <property type="entry name" value="zf-CCHC_4"/>
    <property type="match status" value="1"/>
</dbReference>
<protein>
    <recommendedName>
        <fullName evidence="6">CCHC-type domain-containing protein</fullName>
    </recommendedName>
</protein>
<feature type="region of interest" description="Disordered" evidence="1">
    <location>
        <begin position="243"/>
        <end position="299"/>
    </location>
</feature>
<dbReference type="PANTHER" id="PTHR31286:SF178">
    <property type="entry name" value="DUF4283 DOMAIN-CONTAINING PROTEIN"/>
    <property type="match status" value="1"/>
</dbReference>
<dbReference type="Proteomes" id="UP000237347">
    <property type="component" value="Unassembled WGS sequence"/>
</dbReference>
<dbReference type="AlphaFoldDB" id="A0AAW0L9T8"/>
<feature type="compositionally biased region" description="Basic and acidic residues" evidence="1">
    <location>
        <begin position="289"/>
        <end position="299"/>
    </location>
</feature>
<feature type="compositionally biased region" description="Basic and acidic residues" evidence="1">
    <location>
        <begin position="254"/>
        <end position="268"/>
    </location>
</feature>
<dbReference type="Pfam" id="PF14111">
    <property type="entry name" value="DUF4283"/>
    <property type="match status" value="1"/>
</dbReference>
<evidence type="ECO:0000313" key="4">
    <source>
        <dbReference type="EMBL" id="KAK7847696.1"/>
    </source>
</evidence>
<keyword evidence="5" id="KW-1185">Reference proteome</keyword>
<sequence length="412" mass="46706">MAEDVIHSLESMKLTAEEEEIISISDECRQEEIESCIQSLIGTFLTCKPFNKRAAQNTLKRAWGLESKVQIVEVGANLFQFKFQTDFDLVLRIGPWTFDNQVLLLVRWQAGMTVRNVRFDSAPFWVQIWGAPFDMVSPKVAEEIGSRLGAVEEVEKKLKQDTPSRFMRVKVALPIAKPLRRGAFLEGSSGQRTWVSFRYERLSLLCHYCGLLGHDLKHCVKYYELMKENRDVTCQYGEWMKATGSRGRSPQWRDQYRDEDDHGSDKRRTVQQQPVEVVGREYGGSSGESDIRSGGDKRINDDNVNIGCASEILLADPVHQAEQSMAKDMMGKSTLDDVLGPSIVGLHASNGPTNASDDKRPQDVDKQRTWTRRARMHYGPMESLKEEANSVLGKRLNQVQQQNGTKGWVVGM</sequence>
<feature type="region of interest" description="Disordered" evidence="1">
    <location>
        <begin position="346"/>
        <end position="366"/>
    </location>
</feature>
<accession>A0AAW0L9T8</accession>